<evidence type="ECO:0000313" key="2">
    <source>
        <dbReference type="Proteomes" id="UP000664288"/>
    </source>
</evidence>
<comment type="caution">
    <text evidence="1">The sequence shown here is derived from an EMBL/GenBank/DDBJ whole genome shotgun (WGS) entry which is preliminary data.</text>
</comment>
<evidence type="ECO:0000313" key="1">
    <source>
        <dbReference type="EMBL" id="MBO0902389.1"/>
    </source>
</evidence>
<dbReference type="Proteomes" id="UP000664288">
    <property type="component" value="Unassembled WGS sequence"/>
</dbReference>
<reference evidence="1 2" key="1">
    <citation type="submission" date="2021-03" db="EMBL/GenBank/DDBJ databases">
        <title>Whole genome sequence of Jiella sp. MQZ13P-4.</title>
        <authorList>
            <person name="Tuo L."/>
        </authorList>
    </citation>
    <scope>NUCLEOTIDE SEQUENCE [LARGE SCALE GENOMIC DNA]</scope>
    <source>
        <strain evidence="1 2">MQZ13P-4</strain>
    </source>
</reference>
<sequence>MLGRGEVVFSGHALNEVESDGILVTPLLDAIDDWRVVEDYPEAFKGPSVLVKTFDVDGCPVHLLWGIPKGRDGPAVLITGYRPEPSRWSDDFLSRRRP</sequence>
<gene>
    <name evidence="1" type="ORF">J1C47_01930</name>
</gene>
<dbReference type="InterPro" id="IPR025354">
    <property type="entry name" value="DUF4258"/>
</dbReference>
<dbReference type="EMBL" id="JAFMPY010000001">
    <property type="protein sequence ID" value="MBO0902389.1"/>
    <property type="molecule type" value="Genomic_DNA"/>
</dbReference>
<dbReference type="RefSeq" id="WP_207349021.1">
    <property type="nucleotide sequence ID" value="NZ_JAFMPY010000001.1"/>
</dbReference>
<name>A0ABS3IY99_9HYPH</name>
<dbReference type="Pfam" id="PF14076">
    <property type="entry name" value="DUF4258"/>
    <property type="match status" value="1"/>
</dbReference>
<keyword evidence="2" id="KW-1185">Reference proteome</keyword>
<protein>
    <submittedName>
        <fullName evidence="1">DUF4258 domain-containing protein</fullName>
    </submittedName>
</protein>
<organism evidence="1 2">
    <name type="scientific">Jiella sonneratiae</name>
    <dbReference type="NCBI Taxonomy" id="2816856"/>
    <lineage>
        <taxon>Bacteria</taxon>
        <taxon>Pseudomonadati</taxon>
        <taxon>Pseudomonadota</taxon>
        <taxon>Alphaproteobacteria</taxon>
        <taxon>Hyphomicrobiales</taxon>
        <taxon>Aurantimonadaceae</taxon>
        <taxon>Jiella</taxon>
    </lineage>
</organism>
<accession>A0ABS3IY99</accession>
<proteinExistence type="predicted"/>